<name>A0AAW2GQA7_9HYME</name>
<dbReference type="Proteomes" id="UP001430953">
    <property type="component" value="Unassembled WGS sequence"/>
</dbReference>
<evidence type="ECO:0000313" key="1">
    <source>
        <dbReference type="EMBL" id="KAL0129442.1"/>
    </source>
</evidence>
<gene>
    <name evidence="1" type="ORF">PUN28_001605</name>
</gene>
<dbReference type="EMBL" id="JADYXP020000002">
    <property type="protein sequence ID" value="KAL0129442.1"/>
    <property type="molecule type" value="Genomic_DNA"/>
</dbReference>
<keyword evidence="2" id="KW-1185">Reference proteome</keyword>
<reference evidence="1 2" key="1">
    <citation type="submission" date="2023-03" db="EMBL/GenBank/DDBJ databases">
        <title>High recombination rates correlate with genetic variation in Cardiocondyla obscurior ants.</title>
        <authorList>
            <person name="Errbii M."/>
        </authorList>
    </citation>
    <scope>NUCLEOTIDE SEQUENCE [LARGE SCALE GENOMIC DNA]</scope>
    <source>
        <strain evidence="1">Alpha-2009</strain>
        <tissue evidence="1">Whole body</tissue>
    </source>
</reference>
<proteinExistence type="predicted"/>
<dbReference type="AlphaFoldDB" id="A0AAW2GQA7"/>
<evidence type="ECO:0000313" key="2">
    <source>
        <dbReference type="Proteomes" id="UP001430953"/>
    </source>
</evidence>
<accession>A0AAW2GQA7</accession>
<protein>
    <submittedName>
        <fullName evidence="1">Uncharacterized protein</fullName>
    </submittedName>
</protein>
<organism evidence="1 2">
    <name type="scientific">Cardiocondyla obscurior</name>
    <dbReference type="NCBI Taxonomy" id="286306"/>
    <lineage>
        <taxon>Eukaryota</taxon>
        <taxon>Metazoa</taxon>
        <taxon>Ecdysozoa</taxon>
        <taxon>Arthropoda</taxon>
        <taxon>Hexapoda</taxon>
        <taxon>Insecta</taxon>
        <taxon>Pterygota</taxon>
        <taxon>Neoptera</taxon>
        <taxon>Endopterygota</taxon>
        <taxon>Hymenoptera</taxon>
        <taxon>Apocrita</taxon>
        <taxon>Aculeata</taxon>
        <taxon>Formicoidea</taxon>
        <taxon>Formicidae</taxon>
        <taxon>Myrmicinae</taxon>
        <taxon>Cardiocondyla</taxon>
    </lineage>
</organism>
<comment type="caution">
    <text evidence="1">The sequence shown here is derived from an EMBL/GenBank/DDBJ whole genome shotgun (WGS) entry which is preliminary data.</text>
</comment>
<sequence>MWIVQRKCMSEMHRYSSRDIRSNPFDPSQRSNPILHSPTFSYRLSGPFAHVRSRPCERSNPKNSVCRYMISFLHIQIAKSKMEYFVGERDLSKDISLLVRSRAVVVGFIMTQVAEEISAEWKGQKRSHRKPNTMVIRGESASAY</sequence>